<dbReference type="Proteomes" id="UP000834106">
    <property type="component" value="Chromosome 23"/>
</dbReference>
<feature type="region of interest" description="Disordered" evidence="13">
    <location>
        <begin position="26"/>
        <end position="83"/>
    </location>
</feature>
<dbReference type="InterPro" id="IPR001650">
    <property type="entry name" value="Helicase_C-like"/>
</dbReference>
<evidence type="ECO:0000256" key="4">
    <source>
        <dbReference type="ARBA" id="ARBA00022741"/>
    </source>
</evidence>
<feature type="domain" description="DBINO" evidence="16">
    <location>
        <begin position="342"/>
        <end position="467"/>
    </location>
</feature>
<dbReference type="GO" id="GO:0031011">
    <property type="term" value="C:Ino80 complex"/>
    <property type="evidence" value="ECO:0007669"/>
    <property type="project" value="UniProtKB-UniRule"/>
</dbReference>
<evidence type="ECO:0000256" key="13">
    <source>
        <dbReference type="SAM" id="MobiDB-lite"/>
    </source>
</evidence>
<dbReference type="PANTHER" id="PTHR45685">
    <property type="entry name" value="HELICASE SRCAP-RELATED"/>
    <property type="match status" value="1"/>
</dbReference>
<dbReference type="PROSITE" id="PS51192">
    <property type="entry name" value="HELICASE_ATP_BIND_1"/>
    <property type="match status" value="1"/>
</dbReference>
<evidence type="ECO:0000256" key="1">
    <source>
        <dbReference type="ARBA" id="ARBA00004123"/>
    </source>
</evidence>
<evidence type="ECO:0000313" key="17">
    <source>
        <dbReference type="EMBL" id="CAI9787529.1"/>
    </source>
</evidence>
<feature type="region of interest" description="Disordered" evidence="13">
    <location>
        <begin position="102"/>
        <end position="151"/>
    </location>
</feature>
<evidence type="ECO:0000256" key="8">
    <source>
        <dbReference type="ARBA" id="ARBA00023125"/>
    </source>
</evidence>
<dbReference type="InterPro" id="IPR038718">
    <property type="entry name" value="SNF2-like_sf"/>
</dbReference>
<protein>
    <recommendedName>
        <fullName evidence="3 11">Chromatin-remodeling ATPase INO80</fullName>
        <ecNumber evidence="11">3.6.4.-</ecNumber>
    </recommendedName>
</protein>
<accession>A0AAD2AFR2</accession>
<feature type="compositionally biased region" description="Basic and acidic residues" evidence="13">
    <location>
        <begin position="128"/>
        <end position="139"/>
    </location>
</feature>
<evidence type="ECO:0000256" key="6">
    <source>
        <dbReference type="ARBA" id="ARBA00022801"/>
    </source>
</evidence>
<reference evidence="17" key="1">
    <citation type="submission" date="2023-05" db="EMBL/GenBank/DDBJ databases">
        <authorList>
            <person name="Huff M."/>
        </authorList>
    </citation>
    <scope>NUCLEOTIDE SEQUENCE</scope>
</reference>
<name>A0AAD2AFR2_9LAMI</name>
<keyword evidence="12" id="KW-0175">Coiled coil</keyword>
<keyword evidence="18" id="KW-1185">Reference proteome</keyword>
<comment type="similarity">
    <text evidence="2 11">Belongs to the SNF2/RAD54 helicase family.</text>
</comment>
<comment type="catalytic activity">
    <reaction evidence="11">
        <text>ATP + H2O = ADP + phosphate + H(+)</text>
        <dbReference type="Rhea" id="RHEA:13065"/>
        <dbReference type="ChEBI" id="CHEBI:15377"/>
        <dbReference type="ChEBI" id="CHEBI:15378"/>
        <dbReference type="ChEBI" id="CHEBI:30616"/>
        <dbReference type="ChEBI" id="CHEBI:43474"/>
        <dbReference type="ChEBI" id="CHEBI:456216"/>
    </reaction>
</comment>
<feature type="region of interest" description="Disordered" evidence="13">
    <location>
        <begin position="1334"/>
        <end position="1480"/>
    </location>
</feature>
<feature type="coiled-coil region" evidence="12">
    <location>
        <begin position="414"/>
        <end position="453"/>
    </location>
</feature>
<dbReference type="InterPro" id="IPR027417">
    <property type="entry name" value="P-loop_NTPase"/>
</dbReference>
<comment type="function">
    <text evidence="11">ATPase component of the INO80 complex which remodels chromatin by shifting nucleosomes and is involved in DNA repair.</text>
</comment>
<dbReference type="FunFam" id="3.40.50.300:FF:001066">
    <property type="entry name" value="DNA helicase INO80-like protein"/>
    <property type="match status" value="1"/>
</dbReference>
<dbReference type="PANTHER" id="PTHR45685:SF2">
    <property type="entry name" value="CHROMATIN-REMODELING ATPASE INO80"/>
    <property type="match status" value="1"/>
</dbReference>
<evidence type="ECO:0000256" key="7">
    <source>
        <dbReference type="ARBA" id="ARBA00022840"/>
    </source>
</evidence>
<dbReference type="GO" id="GO:0006338">
    <property type="term" value="P:chromatin remodeling"/>
    <property type="evidence" value="ECO:0007669"/>
    <property type="project" value="UniProtKB-UniRule"/>
</dbReference>
<dbReference type="PROSITE" id="PS51194">
    <property type="entry name" value="HELICASE_CTER"/>
    <property type="match status" value="1"/>
</dbReference>
<dbReference type="SUPFAM" id="SSF52540">
    <property type="entry name" value="P-loop containing nucleoside triphosphate hydrolases"/>
    <property type="match status" value="2"/>
</dbReference>
<feature type="compositionally biased region" description="Polar residues" evidence="13">
    <location>
        <begin position="105"/>
        <end position="127"/>
    </location>
</feature>
<dbReference type="CDD" id="cd18793">
    <property type="entry name" value="SF2_C_SNF"/>
    <property type="match status" value="1"/>
</dbReference>
<evidence type="ECO:0000256" key="11">
    <source>
        <dbReference type="RuleBase" id="RU368001"/>
    </source>
</evidence>
<keyword evidence="6 11" id="KW-0378">Hydrolase</keyword>
<dbReference type="GO" id="GO:0005524">
    <property type="term" value="F:ATP binding"/>
    <property type="evidence" value="ECO:0007669"/>
    <property type="project" value="UniProtKB-UniRule"/>
</dbReference>
<dbReference type="Pfam" id="PF00176">
    <property type="entry name" value="SNF2-rel_dom"/>
    <property type="match status" value="2"/>
</dbReference>
<keyword evidence="10" id="KW-0539">Nucleus</keyword>
<dbReference type="EC" id="3.6.4.-" evidence="11"/>
<feature type="compositionally biased region" description="Polar residues" evidence="13">
    <location>
        <begin position="140"/>
        <end position="150"/>
    </location>
</feature>
<dbReference type="GO" id="GO:0003677">
    <property type="term" value="F:DNA binding"/>
    <property type="evidence" value="ECO:0007669"/>
    <property type="project" value="UniProtKB-UniRule"/>
</dbReference>
<feature type="domain" description="Helicase C-terminal" evidence="15">
    <location>
        <begin position="1159"/>
        <end position="1309"/>
    </location>
</feature>
<feature type="compositionally biased region" description="Polar residues" evidence="13">
    <location>
        <begin position="1395"/>
        <end position="1416"/>
    </location>
</feature>
<dbReference type="Pfam" id="PF00271">
    <property type="entry name" value="Helicase_C"/>
    <property type="match status" value="1"/>
</dbReference>
<keyword evidence="5 11" id="KW-0227">DNA damage</keyword>
<comment type="subunit">
    <text evidence="11">Component of the INO80 chromatin-remodeling complex.</text>
</comment>
<comment type="domain">
    <text evidence="11">The DBINO region is involved in binding to DNA.</text>
</comment>
<gene>
    <name evidence="17" type="ORF">FPE_LOCUS34959</name>
</gene>
<evidence type="ECO:0000256" key="2">
    <source>
        <dbReference type="ARBA" id="ARBA00007025"/>
    </source>
</evidence>
<evidence type="ECO:0000259" key="16">
    <source>
        <dbReference type="PROSITE" id="PS51413"/>
    </source>
</evidence>
<comment type="subcellular location">
    <subcellularLocation>
        <location evidence="1 11">Nucleus</location>
    </subcellularLocation>
</comment>
<dbReference type="InterPro" id="IPR049730">
    <property type="entry name" value="SNF2/RAD54-like_C"/>
</dbReference>
<evidence type="ECO:0000256" key="9">
    <source>
        <dbReference type="ARBA" id="ARBA00023204"/>
    </source>
</evidence>
<dbReference type="InterPro" id="IPR014001">
    <property type="entry name" value="Helicase_ATP-bd"/>
</dbReference>
<feature type="domain" description="Helicase ATP-binding" evidence="14">
    <location>
        <begin position="590"/>
        <end position="719"/>
    </location>
</feature>
<feature type="compositionally biased region" description="Acidic residues" evidence="13">
    <location>
        <begin position="492"/>
        <end position="501"/>
    </location>
</feature>
<dbReference type="PROSITE" id="PS51413">
    <property type="entry name" value="DBINO"/>
    <property type="match status" value="1"/>
</dbReference>
<feature type="region of interest" description="Disordered" evidence="13">
    <location>
        <begin position="473"/>
        <end position="501"/>
    </location>
</feature>
<keyword evidence="8 11" id="KW-0238">DNA-binding</keyword>
<dbReference type="SMART" id="SM00487">
    <property type="entry name" value="DEXDc"/>
    <property type="match status" value="1"/>
</dbReference>
<evidence type="ECO:0000256" key="12">
    <source>
        <dbReference type="SAM" id="Coils"/>
    </source>
</evidence>
<dbReference type="InterPro" id="IPR020838">
    <property type="entry name" value="DBINO"/>
</dbReference>
<dbReference type="InterPro" id="IPR000330">
    <property type="entry name" value="SNF2_N"/>
</dbReference>
<dbReference type="GO" id="GO:0042393">
    <property type="term" value="F:histone binding"/>
    <property type="evidence" value="ECO:0007669"/>
    <property type="project" value="TreeGrafter"/>
</dbReference>
<dbReference type="Gene3D" id="3.40.50.300">
    <property type="entry name" value="P-loop containing nucleotide triphosphate hydrolases"/>
    <property type="match status" value="2"/>
</dbReference>
<evidence type="ECO:0000256" key="3">
    <source>
        <dbReference type="ARBA" id="ARBA00019805"/>
    </source>
</evidence>
<organism evidence="17 18">
    <name type="scientific">Fraxinus pennsylvanica</name>
    <dbReference type="NCBI Taxonomy" id="56036"/>
    <lineage>
        <taxon>Eukaryota</taxon>
        <taxon>Viridiplantae</taxon>
        <taxon>Streptophyta</taxon>
        <taxon>Embryophyta</taxon>
        <taxon>Tracheophyta</taxon>
        <taxon>Spermatophyta</taxon>
        <taxon>Magnoliopsida</taxon>
        <taxon>eudicotyledons</taxon>
        <taxon>Gunneridae</taxon>
        <taxon>Pentapetalae</taxon>
        <taxon>asterids</taxon>
        <taxon>lamiids</taxon>
        <taxon>Lamiales</taxon>
        <taxon>Oleaceae</taxon>
        <taxon>Oleeae</taxon>
        <taxon>Fraxinus</taxon>
    </lineage>
</organism>
<evidence type="ECO:0000259" key="15">
    <source>
        <dbReference type="PROSITE" id="PS51194"/>
    </source>
</evidence>
<dbReference type="Pfam" id="PF13892">
    <property type="entry name" value="DBINO"/>
    <property type="match status" value="1"/>
</dbReference>
<sequence>MDSKRKYSYTNLFNLEPLMNFQLPKQDDDFDYYENSSQDESKGSQGGAVGKHSNGIMSETELKKKKRILNSSDEEEARSYSPHITEERYRAMLGEHIQKYKRRLNNSSQSPASIRTGTSVTKSSLGSKDQKLANDHRSTSEFLNNGNPQKLGNYHESEFGLQYGSIRPNYEPAMLDIGDGITYRIPPPYEKLASSLSLPSMSDIRVEEFYLKGTLDLGSLAAMMASDRRLGQRNRTGITDSKPQYESLQEKLKAQPANNSAEKFSLKISEAALQSNGIPEGAAGRIQRSISSEGGVLQVYYVKVLEKGDTYEIIERSLPKKPKVKKDPSAIEREELEKIGKYWVNIVRKDIPKHHRAFTNFHKKQLTDAKRFSELCQRDVKVKVSRSLKLMRGAAIRTRKLARDMLVFWKRVDKEMAEVRKREEKEAADALKREQELREAKRQQQRLNFLLSQTELYSHFMQNKTTIQTSEALTAGDEKSSQEMLLSSSEAPPEEDDDFEDAELRKEALKAAQDAVSKQKMMTSAFDSECSRLRQAIGPDPSLQDVSVAESSNIDLLHPSTMPVASTVQTPELFKGSLKEYQLKGLQWLVNCYEQGLNGILADEMGLGKTIQAMAFLAHLAEEKNIWGPFLVVAPASVLNNWADEISRFCPDLKTLPYWGGLQERTVLRKNINPKRLYRSIRWKTLLSFNCRNRLLLTGTPVQNNMAELWALLHFIMPTLFDSHEQFNEWFSKGIEGHAEHGGTLNEHQLTRLHAILKPFMLRRVKKDVITELTGKTEITVHCKLSSRQQAFYQAIKNKISLAELFDGNRGHLNEKKILNLMNIVIQLRKVCNHPELFERNEGSTYFYFGEIPNSLLPPPFGELEEIHYSGGRNPITYKIPKLVYQEVGHVSKIQHSAAGQGIRSASFQKYFNIFSPENVYHSIFQQDCVLDGTFVQSGTFGFSRLIDLSPGEVSFLATSSAMERLLFSVTKLDRQFLDGMLDLLTDNVDDDIHLAHIGKEKVRAVTRMLLSPSKSESKLHTGRPAGVFGGSPFEALVMPHDDRLLSNVNILHSVYSFIPRTRAPPINAHCSDRNFAYKIIEEWHHPWLKRVLIGFSRTSDCNGPRKPRPPHQLIQEIDSELPVSQPALQLTYKIFGSCPPMQPFDPAKMLTDSGKLQTLDILLKRLRAENHRILLFAQMTKMLNILEDYMNYRKYRYLRLDGSSTIMDRRDMVRDFQHRNDIFVFLLSTRAGGLGINLTAADTVIFYESDWNPTLDLQAMDRAHRLGQTKDVSVYRLICKETVEEKILQRASQKNTVQQLVMTGGHVQGDLLAPEDVVSLLIDDTQLEHKLKEVSQQAKDRQKKKGGTKGIRIDAEGDASLEDLANPELQATESEPNDADKAKSYSKKRKTASDKQTQPKPRAQKNSKNIDSLSPDTVPMDHEMDDLSQNTPQQRPKRLKRPTKSVNENIEPAFTVTSTPVQDRSHNLPGPELGGGLRT</sequence>
<keyword evidence="9 11" id="KW-0234">DNA repair</keyword>
<dbReference type="EMBL" id="OU503058">
    <property type="protein sequence ID" value="CAI9787529.1"/>
    <property type="molecule type" value="Genomic_DNA"/>
</dbReference>
<proteinExistence type="inferred from homology"/>
<evidence type="ECO:0000256" key="10">
    <source>
        <dbReference type="ARBA" id="ARBA00023242"/>
    </source>
</evidence>
<evidence type="ECO:0000259" key="14">
    <source>
        <dbReference type="PROSITE" id="PS51192"/>
    </source>
</evidence>
<dbReference type="InterPro" id="IPR050520">
    <property type="entry name" value="INO80/SWR1_helicase"/>
</dbReference>
<dbReference type="GO" id="GO:0006281">
    <property type="term" value="P:DNA repair"/>
    <property type="evidence" value="ECO:0007669"/>
    <property type="project" value="UniProtKB-UniRule"/>
</dbReference>
<dbReference type="Gene3D" id="3.40.50.10810">
    <property type="entry name" value="Tandem AAA-ATPase domain"/>
    <property type="match status" value="2"/>
</dbReference>
<keyword evidence="7 11" id="KW-0067">ATP-binding</keyword>
<evidence type="ECO:0000256" key="5">
    <source>
        <dbReference type="ARBA" id="ARBA00022763"/>
    </source>
</evidence>
<dbReference type="SMART" id="SM00490">
    <property type="entry name" value="HELICc"/>
    <property type="match status" value="1"/>
</dbReference>
<dbReference type="GO" id="GO:0016887">
    <property type="term" value="F:ATP hydrolysis activity"/>
    <property type="evidence" value="ECO:0007669"/>
    <property type="project" value="TreeGrafter"/>
</dbReference>
<keyword evidence="4" id="KW-0547">Nucleotide-binding</keyword>
<evidence type="ECO:0000313" key="18">
    <source>
        <dbReference type="Proteomes" id="UP000834106"/>
    </source>
</evidence>